<dbReference type="Proteomes" id="UP000009073">
    <property type="component" value="Chromosome"/>
</dbReference>
<evidence type="ECO:0000313" key="1">
    <source>
        <dbReference type="EMBL" id="ACQ94593.1"/>
    </source>
</evidence>
<evidence type="ECO:0000313" key="2">
    <source>
        <dbReference type="Proteomes" id="UP000009073"/>
    </source>
</evidence>
<dbReference type="HOGENOM" id="CLU_1440467_0_0_6"/>
<reference evidence="2" key="1">
    <citation type="submission" date="2009-05" db="EMBL/GenBank/DDBJ databases">
        <title>Complete sequence of Tolumonas auensis DSM 9187.</title>
        <authorList>
            <consortium name="US DOE Joint Genome Institute"/>
            <person name="Lucas S."/>
            <person name="Copeland A."/>
            <person name="Lapidus A."/>
            <person name="Glavina del Rio T."/>
            <person name="Tice H."/>
            <person name="Bruce D."/>
            <person name="Goodwin L."/>
            <person name="Pitluck S."/>
            <person name="Chertkov O."/>
            <person name="Brettin T."/>
            <person name="Detter J.C."/>
            <person name="Han C."/>
            <person name="Larimer F."/>
            <person name="Land M."/>
            <person name="Hauser L."/>
            <person name="Kyrpides N."/>
            <person name="Mikhailova N."/>
            <person name="Spring S."/>
            <person name="Beller H."/>
        </authorList>
    </citation>
    <scope>NUCLEOTIDE SEQUENCE [LARGE SCALE GENOMIC DNA]</scope>
    <source>
        <strain evidence="2">DSM 9187 / TA4</strain>
    </source>
</reference>
<dbReference type="KEGG" id="tau:Tola_3004"/>
<sequence length="188" mass="20477">MEKNILLLAEENLSHLATLNLQMYPQIFVNISSQDGSVSIPAAKELLALQLQHKCNIQLMTNSSADPDIAWAWLLGKLAASSPDKSITLLSDNKALLSLVELCTEQGQSVQLLQIHTTATPAGNEEKSEQSVAGMIAEKEGRQRKNEQIINALMKKASALPYQVTEGKSVSTFIKEQEVGADHQIQLG</sequence>
<proteinExistence type="predicted"/>
<accession>C4LD62</accession>
<gene>
    <name evidence="1" type="ordered locus">Tola_3004</name>
</gene>
<keyword evidence="2" id="KW-1185">Reference proteome</keyword>
<protein>
    <submittedName>
        <fullName evidence="1">Uncharacterized protein</fullName>
    </submittedName>
</protein>
<dbReference type="AlphaFoldDB" id="C4LD62"/>
<dbReference type="RefSeq" id="WP_015880042.1">
    <property type="nucleotide sequence ID" value="NC_012691.1"/>
</dbReference>
<dbReference type="EMBL" id="CP001616">
    <property type="protein sequence ID" value="ACQ94593.1"/>
    <property type="molecule type" value="Genomic_DNA"/>
</dbReference>
<organism evidence="1 2">
    <name type="scientific">Tolumonas auensis (strain DSM 9187 / NBRC 110442 / TA 4)</name>
    <dbReference type="NCBI Taxonomy" id="595494"/>
    <lineage>
        <taxon>Bacteria</taxon>
        <taxon>Pseudomonadati</taxon>
        <taxon>Pseudomonadota</taxon>
        <taxon>Gammaproteobacteria</taxon>
        <taxon>Aeromonadales</taxon>
        <taxon>Aeromonadaceae</taxon>
        <taxon>Tolumonas</taxon>
    </lineage>
</organism>
<name>C4LD62_TOLAT</name>
<reference evidence="1 2" key="2">
    <citation type="journal article" date="2011" name="Stand. Genomic Sci.">
        <title>Complete genome sequence of Tolumonas auensis type strain (TA 4).</title>
        <authorList>
            <person name="Chertkov O."/>
            <person name="Copeland A."/>
            <person name="Lucas S."/>
            <person name="Lapidus A."/>
            <person name="Berry K.W."/>
            <person name="Detter J.C."/>
            <person name="Del Rio T.G."/>
            <person name="Hammon N."/>
            <person name="Dalin E."/>
            <person name="Tice H."/>
            <person name="Pitluck S."/>
            <person name="Richardson P."/>
            <person name="Bruce D."/>
            <person name="Goodwin L."/>
            <person name="Han C."/>
            <person name="Tapia R."/>
            <person name="Saunders E."/>
            <person name="Schmutz J."/>
            <person name="Brettin T."/>
            <person name="Larimer F."/>
            <person name="Land M."/>
            <person name="Hauser L."/>
            <person name="Spring S."/>
            <person name="Rohde M."/>
            <person name="Kyrpides N.C."/>
            <person name="Ivanova N."/>
            <person name="Goker M."/>
            <person name="Beller H.R."/>
            <person name="Klenk H.P."/>
            <person name="Woyke T."/>
        </authorList>
    </citation>
    <scope>NUCLEOTIDE SEQUENCE [LARGE SCALE GENOMIC DNA]</scope>
    <source>
        <strain evidence="2">DSM 9187 / TA4</strain>
    </source>
</reference>